<dbReference type="InterPro" id="IPR027417">
    <property type="entry name" value="P-loop_NTPase"/>
</dbReference>
<organism evidence="1 2">
    <name type="scientific">Alteromonas aquimaris</name>
    <dbReference type="NCBI Taxonomy" id="2998417"/>
    <lineage>
        <taxon>Bacteria</taxon>
        <taxon>Pseudomonadati</taxon>
        <taxon>Pseudomonadota</taxon>
        <taxon>Gammaproteobacteria</taxon>
        <taxon>Alteromonadales</taxon>
        <taxon>Alteromonadaceae</taxon>
        <taxon>Alteromonas/Salinimonas group</taxon>
        <taxon>Alteromonas</taxon>
    </lineage>
</organism>
<dbReference type="Gene3D" id="3.40.50.300">
    <property type="entry name" value="P-loop containing nucleotide triphosphate hydrolases"/>
    <property type="match status" value="1"/>
</dbReference>
<proteinExistence type="predicted"/>
<dbReference type="SUPFAM" id="SSF52540">
    <property type="entry name" value="P-loop containing nucleoside triphosphate hydrolases"/>
    <property type="match status" value="1"/>
</dbReference>
<dbReference type="Proteomes" id="UP001142810">
    <property type="component" value="Unassembled WGS sequence"/>
</dbReference>
<gene>
    <name evidence="1" type="ORF">OPS25_03725</name>
</gene>
<name>A0ABT3P4D3_9ALTE</name>
<keyword evidence="2" id="KW-1185">Reference proteome</keyword>
<accession>A0ABT3P4D3</accession>
<sequence length="375" mass="42594">MDNKLVVVLGMHRSGTSVIASLVEQCGISTGNNLQEAGPDNPKGYWEDATIVGINNRLLNSLNKSWYSLTWLSLDDIQISPLFIELKQQAIAYLTSMLKKHGDIVVKDPRMATLLPFWVEVFTRLNVEVQYVITKRNPMAIAKSLYKRDSFDIEYATQLIFLNWASIVQNLPESASSTIVDFEEVALDELTVKEALSSFLNCSININTPARFEKLLVHNNPDLLQSGFIWQQRFMSNFPYEPVDEQRILSLSLFYHALNVAYLQPMHQKYVINEIKRIADSYKHKRVVLYGASELASALVGQLFDSIILAVDYAAIDDHQINRFGLFFRSPKTLAEVAHDVILVAVAGRKAEIMKILSQFSNKKIVFVDELLFKK</sequence>
<comment type="caution">
    <text evidence="1">The sequence shown here is derived from an EMBL/GenBank/DDBJ whole genome shotgun (WGS) entry which is preliminary data.</text>
</comment>
<evidence type="ECO:0000313" key="1">
    <source>
        <dbReference type="EMBL" id="MCW8107614.1"/>
    </source>
</evidence>
<dbReference type="EMBL" id="JAPFRD010000005">
    <property type="protein sequence ID" value="MCW8107614.1"/>
    <property type="molecule type" value="Genomic_DNA"/>
</dbReference>
<evidence type="ECO:0000313" key="2">
    <source>
        <dbReference type="Proteomes" id="UP001142810"/>
    </source>
</evidence>
<protein>
    <submittedName>
        <fullName evidence="1">Sulfotransferase family protein</fullName>
    </submittedName>
</protein>
<dbReference type="RefSeq" id="WP_265616321.1">
    <property type="nucleotide sequence ID" value="NZ_JAPFRD010000005.1"/>
</dbReference>
<reference evidence="1" key="1">
    <citation type="submission" date="2022-11" db="EMBL/GenBank/DDBJ databases">
        <title>Alteromonas sp. nov., isolated from sea water of the Qingdao.</title>
        <authorList>
            <person name="Wang Q."/>
        </authorList>
    </citation>
    <scope>NUCLEOTIDE SEQUENCE</scope>
    <source>
        <strain evidence="1">ASW11-7</strain>
    </source>
</reference>